<name>A0A101JQR2_9ACTN</name>
<evidence type="ECO:0000256" key="1">
    <source>
        <dbReference type="SAM" id="MobiDB-lite"/>
    </source>
</evidence>
<dbReference type="SUPFAM" id="SSF53335">
    <property type="entry name" value="S-adenosyl-L-methionine-dependent methyltransferases"/>
    <property type="match status" value="1"/>
</dbReference>
<sequence length="264" mass="28140">MAPMAVELNTAVPHSARIYDHLLGGKDNFEADRAAAAEIVKSSPSLPISMRANRNYLARTARYLAADLGIRQFLDIGAGLPTAPNLHEVVQGVDPTSRVVYVDNDPIVLVHARALLTSAPGGSTAYLDADLNNAELIINAPEVRALDFSRPIAISLIAVLQFVTDEDRAHRIIDTLMAPLAPGSALAISTVTAHNEQAVQGAKVYTSRGIPAKPRTDDEVAGLFRGLELVDPGVTLVNRWRPDPAAPPVDDSHVQMSGGVALKR</sequence>
<dbReference type="EMBL" id="LLZH01000223">
    <property type="protein sequence ID" value="KUL31223.1"/>
    <property type="molecule type" value="Genomic_DNA"/>
</dbReference>
<gene>
    <name evidence="2" type="ORF">ADL15_22470</name>
</gene>
<protein>
    <submittedName>
        <fullName evidence="2">Methyltransferase</fullName>
    </submittedName>
</protein>
<dbReference type="Gene3D" id="3.40.50.150">
    <property type="entry name" value="Vaccinia Virus protein VP39"/>
    <property type="match status" value="1"/>
</dbReference>
<evidence type="ECO:0000313" key="3">
    <source>
        <dbReference type="Proteomes" id="UP000053244"/>
    </source>
</evidence>
<evidence type="ECO:0000313" key="2">
    <source>
        <dbReference type="EMBL" id="KUL31223.1"/>
    </source>
</evidence>
<dbReference type="Pfam" id="PF04672">
    <property type="entry name" value="Methyltransf_19"/>
    <property type="match status" value="1"/>
</dbReference>
<comment type="caution">
    <text evidence="2">The sequence shown here is derived from an EMBL/GenBank/DDBJ whole genome shotgun (WGS) entry which is preliminary data.</text>
</comment>
<keyword evidence="3" id="KW-1185">Reference proteome</keyword>
<keyword evidence="2" id="KW-0489">Methyltransferase</keyword>
<keyword evidence="2" id="KW-0808">Transferase</keyword>
<dbReference type="GO" id="GO:0008168">
    <property type="term" value="F:methyltransferase activity"/>
    <property type="evidence" value="ECO:0007669"/>
    <property type="project" value="UniProtKB-KW"/>
</dbReference>
<reference evidence="2 3" key="1">
    <citation type="submission" date="2015-10" db="EMBL/GenBank/DDBJ databases">
        <authorList>
            <person name="Gilbert D.G."/>
        </authorList>
    </citation>
    <scope>NUCLEOTIDE SEQUENCE [LARGE SCALE GENOMIC DNA]</scope>
    <source>
        <strain evidence="2 3">NRRL B-16712</strain>
    </source>
</reference>
<dbReference type="PIRSF" id="PIRSF017393">
    <property type="entry name" value="MTase_SAV2177"/>
    <property type="match status" value="1"/>
</dbReference>
<feature type="region of interest" description="Disordered" evidence="1">
    <location>
        <begin position="243"/>
        <end position="264"/>
    </location>
</feature>
<dbReference type="Proteomes" id="UP000053244">
    <property type="component" value="Unassembled WGS sequence"/>
</dbReference>
<dbReference type="GO" id="GO:0032259">
    <property type="term" value="P:methylation"/>
    <property type="evidence" value="ECO:0007669"/>
    <property type="project" value="UniProtKB-KW"/>
</dbReference>
<dbReference type="InterPro" id="IPR029063">
    <property type="entry name" value="SAM-dependent_MTases_sf"/>
</dbReference>
<dbReference type="InterPro" id="IPR006764">
    <property type="entry name" value="SAM_dep_MeTrfase_SAV2177_type"/>
</dbReference>
<accession>A0A101JQR2</accession>
<organism evidence="2 3">
    <name type="scientific">Actinoplanes awajinensis subsp. mycoplanecinus</name>
    <dbReference type="NCBI Taxonomy" id="135947"/>
    <lineage>
        <taxon>Bacteria</taxon>
        <taxon>Bacillati</taxon>
        <taxon>Actinomycetota</taxon>
        <taxon>Actinomycetes</taxon>
        <taxon>Micromonosporales</taxon>
        <taxon>Micromonosporaceae</taxon>
        <taxon>Actinoplanes</taxon>
    </lineage>
</organism>
<proteinExistence type="predicted"/>
<dbReference type="AlphaFoldDB" id="A0A101JQR2"/>